<dbReference type="Gene3D" id="3.20.20.450">
    <property type="entry name" value="EAL domain"/>
    <property type="match status" value="1"/>
</dbReference>
<dbReference type="EMBL" id="BMPP01000009">
    <property type="protein sequence ID" value="GGK28846.1"/>
    <property type="molecule type" value="Genomic_DNA"/>
</dbReference>
<dbReference type="SUPFAM" id="SSF55073">
    <property type="entry name" value="Nucleotide cyclase"/>
    <property type="match status" value="1"/>
</dbReference>
<dbReference type="SMART" id="SM00052">
    <property type="entry name" value="EAL"/>
    <property type="match status" value="1"/>
</dbReference>
<dbReference type="InterPro" id="IPR013655">
    <property type="entry name" value="PAS_fold_3"/>
</dbReference>
<dbReference type="Pfam" id="PF00990">
    <property type="entry name" value="GGDEF"/>
    <property type="match status" value="1"/>
</dbReference>
<dbReference type="SMART" id="SM00091">
    <property type="entry name" value="PAS"/>
    <property type="match status" value="2"/>
</dbReference>
<dbReference type="Pfam" id="PF08448">
    <property type="entry name" value="PAS_4"/>
    <property type="match status" value="1"/>
</dbReference>
<dbReference type="InterPro" id="IPR052155">
    <property type="entry name" value="Biofilm_reg_signaling"/>
</dbReference>
<dbReference type="Pfam" id="PF01590">
    <property type="entry name" value="GAF"/>
    <property type="match status" value="1"/>
</dbReference>
<dbReference type="InterPro" id="IPR012226">
    <property type="entry name" value="Diguanyl_cyclase/Pdiesterase"/>
</dbReference>
<dbReference type="PANTHER" id="PTHR44757">
    <property type="entry name" value="DIGUANYLATE CYCLASE DGCP"/>
    <property type="match status" value="1"/>
</dbReference>
<evidence type="ECO:0000259" key="1">
    <source>
        <dbReference type="PROSITE" id="PS50112"/>
    </source>
</evidence>
<feature type="domain" description="GGDEF" evidence="3">
    <location>
        <begin position="455"/>
        <end position="586"/>
    </location>
</feature>
<dbReference type="Gene3D" id="3.30.450.40">
    <property type="match status" value="1"/>
</dbReference>
<keyword evidence="5" id="KW-1185">Reference proteome</keyword>
<dbReference type="InterPro" id="IPR029016">
    <property type="entry name" value="GAF-like_dom_sf"/>
</dbReference>
<feature type="domain" description="EAL" evidence="2">
    <location>
        <begin position="595"/>
        <end position="851"/>
    </location>
</feature>
<dbReference type="InterPro" id="IPR013656">
    <property type="entry name" value="PAS_4"/>
</dbReference>
<dbReference type="NCBIfam" id="TIGR00254">
    <property type="entry name" value="GGDEF"/>
    <property type="match status" value="1"/>
</dbReference>
<gene>
    <name evidence="4" type="ORF">GCM10008955_23220</name>
</gene>
<protein>
    <submittedName>
        <fullName evidence="4">Bifunctional diguanylate cyclase/phosphodiesterase</fullName>
    </submittedName>
</protein>
<dbReference type="PIRSF" id="PIRSF005925">
    <property type="entry name" value="Dos"/>
    <property type="match status" value="1"/>
</dbReference>
<name>A0ABQ2EZ27_9DEIO</name>
<dbReference type="RefSeq" id="WP_189008576.1">
    <property type="nucleotide sequence ID" value="NZ_BMPP01000009.1"/>
</dbReference>
<dbReference type="SUPFAM" id="SSF55781">
    <property type="entry name" value="GAF domain-like"/>
    <property type="match status" value="1"/>
</dbReference>
<dbReference type="SUPFAM" id="SSF55785">
    <property type="entry name" value="PYP-like sensor domain (PAS domain)"/>
    <property type="match status" value="2"/>
</dbReference>
<dbReference type="PROSITE" id="PS50112">
    <property type="entry name" value="PAS"/>
    <property type="match status" value="1"/>
</dbReference>
<dbReference type="InterPro" id="IPR000014">
    <property type="entry name" value="PAS"/>
</dbReference>
<organism evidence="4 5">
    <name type="scientific">Deinococcus malanensis</name>
    <dbReference type="NCBI Taxonomy" id="1706855"/>
    <lineage>
        <taxon>Bacteria</taxon>
        <taxon>Thermotogati</taxon>
        <taxon>Deinococcota</taxon>
        <taxon>Deinococci</taxon>
        <taxon>Deinococcales</taxon>
        <taxon>Deinococcaceae</taxon>
        <taxon>Deinococcus</taxon>
    </lineage>
</organism>
<accession>A0ABQ2EZ27</accession>
<comment type="caution">
    <text evidence="4">The sequence shown here is derived from an EMBL/GenBank/DDBJ whole genome shotgun (WGS) entry which is preliminary data.</text>
</comment>
<dbReference type="InterPro" id="IPR035919">
    <property type="entry name" value="EAL_sf"/>
</dbReference>
<dbReference type="CDD" id="cd01948">
    <property type="entry name" value="EAL"/>
    <property type="match status" value="1"/>
</dbReference>
<sequence length="854" mass="93485">MTDKNGSAVNNPVERNGNFYRLLIEHSTDLITLLGEHGQVLYSSPSIHAHLGYGGAPGREVPGHVRDLVHSADWPAVEQQVQQTPPDGRSDLLPYRVRHLNGHWQWLEGTVVNLLHHPDVGAYLLAVRDVTEAVRIQAELRARTQERADLLESITDAFYVLDRDWRFVYVNAQAQHLLGKSADELIGQVKWDVFPESTNNLVGTQYREAVRSGLPQKFEVYYEPLELWAEAHLYPSARGLSVTFQDIGARKAAERAEQQRSRILELTLQGTPLEQLLHEVAVLVEQQRPGVLCSVLLRQGDRLFTAAAPSLPDTYSRAIDGLQIGAGQGACGTAAFTRQAVVAHDINDDPRCAPYLGILQLHGLRSCVSLPVLDEQGHVLGTLALYERSVASGATGHLDTLFHARDLAALAIKHHQLTAQLRHQAHHDALTGLPNRTLFTERLADALGQSERARSSTALLFVDLDDFKGVNDTVGHHIGDQVLQAVAGRLQACARRGDVVARVGGDEFTLVLPFAEEAHATAVAQRILNELARPFEVQGRSFHLGASIGISVSPHGGHDGDTLHRHADLAMYRAKDQKSGIAVFEAAMNQQAQLRLQLATDLRLALEAPHTQLELHYQPQVRLEDGQVVGAEALVRWRHPHLGLVPPGQFIPVAESTGLIVPLGIWVLNEACRQAADWAAHGHSGLRVAVNVSALQFARPDFVDTVSATLHATGLPADQLEVELTESAVMQDVHGAVERMERLRALGVSVAVDDFGTGYSSLSYLQRLPLNVLKIDRAFVQGLEVNTTSRSVVQAILGLAQHLNLNCVAEGVETPEEREALRAIGCRYAQGFHFARPLPAPALLELLSRTGHLL</sequence>
<dbReference type="CDD" id="cd01949">
    <property type="entry name" value="GGDEF"/>
    <property type="match status" value="1"/>
</dbReference>
<proteinExistence type="predicted"/>
<dbReference type="PANTHER" id="PTHR44757:SF2">
    <property type="entry name" value="BIOFILM ARCHITECTURE MAINTENANCE PROTEIN MBAA"/>
    <property type="match status" value="1"/>
</dbReference>
<dbReference type="PROSITE" id="PS50887">
    <property type="entry name" value="GGDEF"/>
    <property type="match status" value="1"/>
</dbReference>
<evidence type="ECO:0000259" key="3">
    <source>
        <dbReference type="PROSITE" id="PS50887"/>
    </source>
</evidence>
<dbReference type="InterPro" id="IPR003018">
    <property type="entry name" value="GAF"/>
</dbReference>
<dbReference type="InterPro" id="IPR000160">
    <property type="entry name" value="GGDEF_dom"/>
</dbReference>
<evidence type="ECO:0000313" key="4">
    <source>
        <dbReference type="EMBL" id="GGK28846.1"/>
    </source>
</evidence>
<dbReference type="InterPro" id="IPR001633">
    <property type="entry name" value="EAL_dom"/>
</dbReference>
<dbReference type="InterPro" id="IPR029787">
    <property type="entry name" value="Nucleotide_cyclase"/>
</dbReference>
<dbReference type="NCBIfam" id="TIGR00229">
    <property type="entry name" value="sensory_box"/>
    <property type="match status" value="2"/>
</dbReference>
<dbReference type="Pfam" id="PF08447">
    <property type="entry name" value="PAS_3"/>
    <property type="match status" value="1"/>
</dbReference>
<reference evidence="5" key="1">
    <citation type="journal article" date="2019" name="Int. J. Syst. Evol. Microbiol.">
        <title>The Global Catalogue of Microorganisms (GCM) 10K type strain sequencing project: providing services to taxonomists for standard genome sequencing and annotation.</title>
        <authorList>
            <consortium name="The Broad Institute Genomics Platform"/>
            <consortium name="The Broad Institute Genome Sequencing Center for Infectious Disease"/>
            <person name="Wu L."/>
            <person name="Ma J."/>
        </authorList>
    </citation>
    <scope>NUCLEOTIDE SEQUENCE [LARGE SCALE GENOMIC DNA]</scope>
    <source>
        <strain evidence="5">JCM 30331</strain>
    </source>
</reference>
<evidence type="ECO:0000259" key="2">
    <source>
        <dbReference type="PROSITE" id="PS50883"/>
    </source>
</evidence>
<dbReference type="Proteomes" id="UP000647587">
    <property type="component" value="Unassembled WGS sequence"/>
</dbReference>
<dbReference type="PROSITE" id="PS50883">
    <property type="entry name" value="EAL"/>
    <property type="match status" value="1"/>
</dbReference>
<dbReference type="Gene3D" id="3.30.70.270">
    <property type="match status" value="1"/>
</dbReference>
<dbReference type="SMART" id="SM00267">
    <property type="entry name" value="GGDEF"/>
    <property type="match status" value="1"/>
</dbReference>
<evidence type="ECO:0000313" key="5">
    <source>
        <dbReference type="Proteomes" id="UP000647587"/>
    </source>
</evidence>
<dbReference type="Pfam" id="PF00563">
    <property type="entry name" value="EAL"/>
    <property type="match status" value="1"/>
</dbReference>
<dbReference type="InterPro" id="IPR035965">
    <property type="entry name" value="PAS-like_dom_sf"/>
</dbReference>
<dbReference type="Gene3D" id="3.30.450.20">
    <property type="entry name" value="PAS domain"/>
    <property type="match status" value="2"/>
</dbReference>
<dbReference type="CDD" id="cd00130">
    <property type="entry name" value="PAS"/>
    <property type="match status" value="2"/>
</dbReference>
<feature type="domain" description="PAS" evidence="1">
    <location>
        <begin position="143"/>
        <end position="213"/>
    </location>
</feature>
<dbReference type="SMART" id="SM00065">
    <property type="entry name" value="GAF"/>
    <property type="match status" value="1"/>
</dbReference>
<dbReference type="InterPro" id="IPR043128">
    <property type="entry name" value="Rev_trsase/Diguanyl_cyclase"/>
</dbReference>
<dbReference type="SUPFAM" id="SSF141868">
    <property type="entry name" value="EAL domain-like"/>
    <property type="match status" value="1"/>
</dbReference>